<feature type="compositionally biased region" description="Basic residues" evidence="1">
    <location>
        <begin position="117"/>
        <end position="128"/>
    </location>
</feature>
<gene>
    <name evidence="2" type="ORF">SAMN05216262_102247</name>
</gene>
<proteinExistence type="predicted"/>
<accession>A0A1H7JIN8</accession>
<evidence type="ECO:0000313" key="2">
    <source>
        <dbReference type="EMBL" id="SEK74256.1"/>
    </source>
</evidence>
<keyword evidence="3" id="KW-1185">Reference proteome</keyword>
<protein>
    <recommendedName>
        <fullName evidence="4">YebG protein</fullName>
    </recommendedName>
</protein>
<evidence type="ECO:0000256" key="1">
    <source>
        <dbReference type="SAM" id="MobiDB-lite"/>
    </source>
</evidence>
<reference evidence="3" key="1">
    <citation type="submission" date="2016-10" db="EMBL/GenBank/DDBJ databases">
        <authorList>
            <person name="Varghese N."/>
            <person name="Submissions S."/>
        </authorList>
    </citation>
    <scope>NUCLEOTIDE SEQUENCE [LARGE SCALE GENOMIC DNA]</scope>
    <source>
        <strain evidence="3">CGMCC 1.9127</strain>
    </source>
</reference>
<evidence type="ECO:0008006" key="4">
    <source>
        <dbReference type="Google" id="ProtNLM"/>
    </source>
</evidence>
<dbReference type="AlphaFoldDB" id="A0A1H7JIN8"/>
<sequence length="135" mass="14690">MAVESRFVVIRQGVEVETFMDKKAADEYDKMLDMADNLAEMFAQAPVDLSEGIREELSIYLAQNRDHVLVALQAKKAKAVTKKVAQVSKNQRVSDNPDDAQRAIPAESEPKTSAKSSAKKAAKTKPASKAKAALA</sequence>
<organism evidence="2 3">
    <name type="scientific">Colwellia chukchiensis</name>
    <dbReference type="NCBI Taxonomy" id="641665"/>
    <lineage>
        <taxon>Bacteria</taxon>
        <taxon>Pseudomonadati</taxon>
        <taxon>Pseudomonadota</taxon>
        <taxon>Gammaproteobacteria</taxon>
        <taxon>Alteromonadales</taxon>
        <taxon>Colwelliaceae</taxon>
        <taxon>Colwellia</taxon>
    </lineage>
</organism>
<dbReference type="InterPro" id="IPR038627">
    <property type="entry name" value="YebG-like_sf"/>
</dbReference>
<dbReference type="OrthoDB" id="6415307at2"/>
<name>A0A1H7JIN8_9GAMM</name>
<dbReference type="RefSeq" id="WP_085283496.1">
    <property type="nucleotide sequence ID" value="NZ_FOBI01000002.1"/>
</dbReference>
<dbReference type="Gene3D" id="1.10.10.710">
    <property type="entry name" value="PSPTO_1197 like"/>
    <property type="match status" value="1"/>
</dbReference>
<dbReference type="Proteomes" id="UP000199297">
    <property type="component" value="Unassembled WGS sequence"/>
</dbReference>
<dbReference type="InterPro" id="IPR009813">
    <property type="entry name" value="Uncharacterised_YebG"/>
</dbReference>
<evidence type="ECO:0000313" key="3">
    <source>
        <dbReference type="Proteomes" id="UP000199297"/>
    </source>
</evidence>
<dbReference type="Pfam" id="PF07130">
    <property type="entry name" value="YebG"/>
    <property type="match status" value="1"/>
</dbReference>
<dbReference type="EMBL" id="FOBI01000002">
    <property type="protein sequence ID" value="SEK74256.1"/>
    <property type="molecule type" value="Genomic_DNA"/>
</dbReference>
<dbReference type="STRING" id="641665.GCA_002104455_01687"/>
<feature type="region of interest" description="Disordered" evidence="1">
    <location>
        <begin position="83"/>
        <end position="135"/>
    </location>
</feature>